<organism evidence="5 6">
    <name type="scientific">Geoglobus ahangari</name>
    <dbReference type="NCBI Taxonomy" id="113653"/>
    <lineage>
        <taxon>Archaea</taxon>
        <taxon>Methanobacteriati</taxon>
        <taxon>Methanobacteriota</taxon>
        <taxon>Archaeoglobi</taxon>
        <taxon>Archaeoglobales</taxon>
        <taxon>Archaeoglobaceae</taxon>
        <taxon>Geoglobus</taxon>
    </lineage>
</organism>
<dbReference type="OrthoDB" id="24971at2157"/>
<name>A0A0F7IIG5_9EURY</name>
<dbReference type="Pfam" id="PF01990">
    <property type="entry name" value="ATP-synt_F"/>
    <property type="match status" value="1"/>
</dbReference>
<keyword evidence="4" id="KW-0066">ATP synthesis</keyword>
<comment type="subcellular location">
    <subcellularLocation>
        <location evidence="4">Cell membrane</location>
        <topology evidence="4">Peripheral membrane protein</topology>
    </subcellularLocation>
</comment>
<dbReference type="RefSeq" id="WP_048094941.1">
    <property type="nucleotide sequence ID" value="NZ_CP011267.1"/>
</dbReference>
<evidence type="ECO:0000256" key="2">
    <source>
        <dbReference type="ARBA" id="ARBA00022448"/>
    </source>
</evidence>
<dbReference type="GO" id="GO:0046933">
    <property type="term" value="F:proton-transporting ATP synthase activity, rotational mechanism"/>
    <property type="evidence" value="ECO:0007669"/>
    <property type="project" value="UniProtKB-UniRule"/>
</dbReference>
<comment type="function">
    <text evidence="4">Component of the A-type ATP synthase that produces ATP from ADP in the presence of a proton gradient across the membrane.</text>
</comment>
<keyword evidence="4" id="KW-0472">Membrane</keyword>
<protein>
    <recommendedName>
        <fullName evidence="4">A-type ATP synthase subunit F</fullName>
    </recommendedName>
</protein>
<dbReference type="SUPFAM" id="SSF159468">
    <property type="entry name" value="AtpF-like"/>
    <property type="match status" value="1"/>
</dbReference>
<dbReference type="EMBL" id="CP011267">
    <property type="protein sequence ID" value="AKG91769.1"/>
    <property type="molecule type" value="Genomic_DNA"/>
</dbReference>
<dbReference type="HOGENOM" id="CLU_135754_2_2_2"/>
<dbReference type="KEGG" id="gah:GAH_00903"/>
<dbReference type="InterPro" id="IPR008218">
    <property type="entry name" value="ATPase_V1-cplx_f_g_su"/>
</dbReference>
<evidence type="ECO:0000256" key="1">
    <source>
        <dbReference type="ARBA" id="ARBA00010148"/>
    </source>
</evidence>
<dbReference type="STRING" id="113653.GAH_00903"/>
<accession>A0A0F7IIG5</accession>
<dbReference type="GO" id="GO:0046961">
    <property type="term" value="F:proton-transporting ATPase activity, rotational mechanism"/>
    <property type="evidence" value="ECO:0007669"/>
    <property type="project" value="InterPro"/>
</dbReference>
<dbReference type="AlphaFoldDB" id="A0A0F7IIG5"/>
<evidence type="ECO:0000313" key="6">
    <source>
        <dbReference type="Proteomes" id="UP000034723"/>
    </source>
</evidence>
<dbReference type="GeneID" id="24803482"/>
<keyword evidence="4" id="KW-0375">Hydrogen ion transport</keyword>
<evidence type="ECO:0000256" key="3">
    <source>
        <dbReference type="ARBA" id="ARBA00023065"/>
    </source>
</evidence>
<dbReference type="FunCoup" id="A0A0F7IIG5">
    <property type="interactions" value="43"/>
</dbReference>
<reference evidence="5 6" key="1">
    <citation type="submission" date="2015-04" db="EMBL/GenBank/DDBJ databases">
        <title>The complete genome sequence of the hyperthermophilic, obligate iron-reducing archaeon Geoglobus ahangari strain 234T.</title>
        <authorList>
            <person name="Manzella M.P."/>
            <person name="Holmes D.E."/>
            <person name="Rocheleau J.M."/>
            <person name="Chung A."/>
            <person name="Reguera G."/>
            <person name="Kashefi K."/>
        </authorList>
    </citation>
    <scope>NUCLEOTIDE SEQUENCE [LARGE SCALE GENOMIC DNA]</scope>
    <source>
        <strain evidence="5 6">234</strain>
    </source>
</reference>
<dbReference type="Proteomes" id="UP000034723">
    <property type="component" value="Chromosome"/>
</dbReference>
<dbReference type="GO" id="GO:0005886">
    <property type="term" value="C:plasma membrane"/>
    <property type="evidence" value="ECO:0007669"/>
    <property type="project" value="UniProtKB-SubCell"/>
</dbReference>
<keyword evidence="6" id="KW-1185">Reference proteome</keyword>
<keyword evidence="2 4" id="KW-0813">Transport</keyword>
<evidence type="ECO:0000313" key="5">
    <source>
        <dbReference type="EMBL" id="AKG91769.1"/>
    </source>
</evidence>
<keyword evidence="3 4" id="KW-0406">Ion transport</keyword>
<dbReference type="PATRIC" id="fig|113653.22.peg.905"/>
<evidence type="ECO:0000256" key="4">
    <source>
        <dbReference type="HAMAP-Rule" id="MF_00312"/>
    </source>
</evidence>
<keyword evidence="4" id="KW-1003">Cell membrane</keyword>
<comment type="subunit">
    <text evidence="4">Has multiple subunits with at least A(3), B(3), C, D, E, F, H, I and proteolipid K(x).</text>
</comment>
<comment type="similarity">
    <text evidence="1 4">Belongs to the V-ATPase F subunit family.</text>
</comment>
<gene>
    <name evidence="4" type="primary">atpF</name>
    <name evidence="5" type="ORF">GAH_00903</name>
</gene>
<dbReference type="InterPro" id="IPR036906">
    <property type="entry name" value="ATPase_V1_fsu_sf"/>
</dbReference>
<dbReference type="InParanoid" id="A0A0F7IIG5"/>
<dbReference type="NCBIfam" id="NF002577">
    <property type="entry name" value="PRK02228.1"/>
    <property type="match status" value="1"/>
</dbReference>
<dbReference type="GO" id="GO:0005524">
    <property type="term" value="F:ATP binding"/>
    <property type="evidence" value="ECO:0007669"/>
    <property type="project" value="UniProtKB-UniRule"/>
</dbReference>
<proteinExistence type="inferred from homology"/>
<dbReference type="Gene3D" id="3.40.50.10580">
    <property type="entry name" value="ATPase, V1 complex, subunit F"/>
    <property type="match status" value="1"/>
</dbReference>
<sequence length="101" mass="11245">MKRLAVIGDPDFNLGFRLAGVRDIFDVTSDDELISVVEKVLESDEIGVAVIKYEFLKKLPLALKRAVDESVEPTFVAVGEEGGVEEIREKIRKAIGVDLWK</sequence>
<dbReference type="GO" id="GO:0042777">
    <property type="term" value="P:proton motive force-driven plasma membrane ATP synthesis"/>
    <property type="evidence" value="ECO:0007669"/>
    <property type="project" value="UniProtKB-UniRule"/>
</dbReference>
<dbReference type="HAMAP" id="MF_00312">
    <property type="entry name" value="ATP_synth_F_arch"/>
    <property type="match status" value="1"/>
</dbReference>
<dbReference type="InterPro" id="IPR022944">
    <property type="entry name" value="ATPase_V1-cplx_fsu_bac/arc"/>
</dbReference>